<dbReference type="Pfam" id="PF11239">
    <property type="entry name" value="DUF3040"/>
    <property type="match status" value="1"/>
</dbReference>
<keyword evidence="4" id="KW-1185">Reference proteome</keyword>
<keyword evidence="2" id="KW-0812">Transmembrane</keyword>
<feature type="transmembrane region" description="Helical" evidence="2">
    <location>
        <begin position="52"/>
        <end position="73"/>
    </location>
</feature>
<keyword evidence="2" id="KW-0472">Membrane</keyword>
<dbReference type="RefSeq" id="WP_189122075.1">
    <property type="nucleotide sequence ID" value="NZ_BMNH01000001.1"/>
</dbReference>
<protein>
    <recommendedName>
        <fullName evidence="5">DUF3040 domain-containing protein</fullName>
    </recommendedName>
</protein>
<accession>A0A917YRH9</accession>
<dbReference type="Proteomes" id="UP000646523">
    <property type="component" value="Unassembled WGS sequence"/>
</dbReference>
<evidence type="ECO:0000313" key="3">
    <source>
        <dbReference type="EMBL" id="GGO61174.1"/>
    </source>
</evidence>
<reference evidence="3" key="2">
    <citation type="submission" date="2020-09" db="EMBL/GenBank/DDBJ databases">
        <authorList>
            <person name="Sun Q."/>
            <person name="Zhou Y."/>
        </authorList>
    </citation>
    <scope>NUCLEOTIDE SEQUENCE</scope>
    <source>
        <strain evidence="3">CGMCC 4.7368</strain>
    </source>
</reference>
<evidence type="ECO:0000313" key="4">
    <source>
        <dbReference type="Proteomes" id="UP000646523"/>
    </source>
</evidence>
<sequence length="108" mass="11446">MSLSHRERRILAEIELGLRECDQAFARRIDALNAAAEEGPRRFSSHVSGMEMVCVLIAALLLAVLPVIVVLHAGRACPTPARTGSSSSGAPYPAPNPPPASARSDSCR</sequence>
<gene>
    <name evidence="3" type="ORF">GCM10012289_02780</name>
</gene>
<evidence type="ECO:0000256" key="2">
    <source>
        <dbReference type="SAM" id="Phobius"/>
    </source>
</evidence>
<feature type="region of interest" description="Disordered" evidence="1">
    <location>
        <begin position="78"/>
        <end position="108"/>
    </location>
</feature>
<dbReference type="AlphaFoldDB" id="A0A917YRH9"/>
<evidence type="ECO:0008006" key="5">
    <source>
        <dbReference type="Google" id="ProtNLM"/>
    </source>
</evidence>
<name>A0A917YRH9_9ACTN</name>
<reference evidence="3" key="1">
    <citation type="journal article" date="2014" name="Int. J. Syst. Evol. Microbiol.">
        <title>Complete genome sequence of Corynebacterium casei LMG S-19264T (=DSM 44701T), isolated from a smear-ripened cheese.</title>
        <authorList>
            <consortium name="US DOE Joint Genome Institute (JGI-PGF)"/>
            <person name="Walter F."/>
            <person name="Albersmeier A."/>
            <person name="Kalinowski J."/>
            <person name="Ruckert C."/>
        </authorList>
    </citation>
    <scope>NUCLEOTIDE SEQUENCE</scope>
    <source>
        <strain evidence="3">CGMCC 4.7368</strain>
    </source>
</reference>
<comment type="caution">
    <text evidence="3">The sequence shown here is derived from an EMBL/GenBank/DDBJ whole genome shotgun (WGS) entry which is preliminary data.</text>
</comment>
<proteinExistence type="predicted"/>
<keyword evidence="2" id="KW-1133">Transmembrane helix</keyword>
<evidence type="ECO:0000256" key="1">
    <source>
        <dbReference type="SAM" id="MobiDB-lite"/>
    </source>
</evidence>
<dbReference type="InterPro" id="IPR021401">
    <property type="entry name" value="DUF3040"/>
</dbReference>
<dbReference type="EMBL" id="BMNH01000001">
    <property type="protein sequence ID" value="GGO61174.1"/>
    <property type="molecule type" value="Genomic_DNA"/>
</dbReference>
<organism evidence="3 4">
    <name type="scientific">Nonomuraea cavernae</name>
    <dbReference type="NCBI Taxonomy" id="2045107"/>
    <lineage>
        <taxon>Bacteria</taxon>
        <taxon>Bacillati</taxon>
        <taxon>Actinomycetota</taxon>
        <taxon>Actinomycetes</taxon>
        <taxon>Streptosporangiales</taxon>
        <taxon>Streptosporangiaceae</taxon>
        <taxon>Nonomuraea</taxon>
    </lineage>
</organism>